<protein>
    <submittedName>
        <fullName evidence="1">Uncharacterized protein</fullName>
    </submittedName>
</protein>
<proteinExistence type="predicted"/>
<evidence type="ECO:0000313" key="1">
    <source>
        <dbReference type="EMBL" id="URE35499.1"/>
    </source>
</evidence>
<name>A0A9E7HSP6_9LILI</name>
<organism evidence="1 2">
    <name type="scientific">Musa troglodytarum</name>
    <name type="common">fe'i banana</name>
    <dbReference type="NCBI Taxonomy" id="320322"/>
    <lineage>
        <taxon>Eukaryota</taxon>
        <taxon>Viridiplantae</taxon>
        <taxon>Streptophyta</taxon>
        <taxon>Embryophyta</taxon>
        <taxon>Tracheophyta</taxon>
        <taxon>Spermatophyta</taxon>
        <taxon>Magnoliopsida</taxon>
        <taxon>Liliopsida</taxon>
        <taxon>Zingiberales</taxon>
        <taxon>Musaceae</taxon>
        <taxon>Musa</taxon>
    </lineage>
</organism>
<dbReference type="Proteomes" id="UP001055439">
    <property type="component" value="Chromosome 8"/>
</dbReference>
<dbReference type="EMBL" id="CP097510">
    <property type="protein sequence ID" value="URE35499.1"/>
    <property type="molecule type" value="Genomic_DNA"/>
</dbReference>
<evidence type="ECO:0000313" key="2">
    <source>
        <dbReference type="Proteomes" id="UP001055439"/>
    </source>
</evidence>
<keyword evidence="2" id="KW-1185">Reference proteome</keyword>
<gene>
    <name evidence="1" type="ORF">MUK42_26378</name>
</gene>
<accession>A0A9E7HSP6</accession>
<dbReference type="AlphaFoldDB" id="A0A9E7HSP6"/>
<sequence length="72" mass="8170">MSEGDLLFMLSRKFHGDDAKAMDMGGGQTSSGLWWCTRRAPWIDGPPLWHSWQGRIPSRHGSATSPWWRIAT</sequence>
<reference evidence="1" key="1">
    <citation type="submission" date="2022-05" db="EMBL/GenBank/DDBJ databases">
        <title>The Musa troglodytarum L. genome provides insights into the mechanism of non-climacteric behaviour and enrichment of carotenoids.</title>
        <authorList>
            <person name="Wang J."/>
        </authorList>
    </citation>
    <scope>NUCLEOTIDE SEQUENCE</scope>
    <source>
        <tissue evidence="1">Leaf</tissue>
    </source>
</reference>